<feature type="compositionally biased region" description="Polar residues" evidence="2">
    <location>
        <begin position="1278"/>
        <end position="1287"/>
    </location>
</feature>
<reference evidence="3 4" key="1">
    <citation type="submission" date="2017-01" db="EMBL/GenBank/DDBJ databases">
        <authorList>
            <person name="Mah S.A."/>
            <person name="Swanson W.J."/>
            <person name="Moy G.W."/>
            <person name="Vacquier V.D."/>
        </authorList>
    </citation>
    <scope>NUCLEOTIDE SEQUENCE [LARGE SCALE GENOMIC DNA]</scope>
    <source>
        <strain evidence="3 4">GSMNP</strain>
    </source>
</reference>
<feature type="region of interest" description="Disordered" evidence="2">
    <location>
        <begin position="485"/>
        <end position="509"/>
    </location>
</feature>
<feature type="region of interest" description="Disordered" evidence="2">
    <location>
        <begin position="168"/>
        <end position="197"/>
    </location>
</feature>
<evidence type="ECO:0000256" key="1">
    <source>
        <dbReference type="SAM" id="Coils"/>
    </source>
</evidence>
<dbReference type="Proteomes" id="UP000187283">
    <property type="component" value="Unassembled WGS sequence"/>
</dbReference>
<evidence type="ECO:0000313" key="4">
    <source>
        <dbReference type="Proteomes" id="UP000187283"/>
    </source>
</evidence>
<feature type="compositionally biased region" description="Polar residues" evidence="2">
    <location>
        <begin position="168"/>
        <end position="188"/>
    </location>
</feature>
<comment type="caution">
    <text evidence="3">The sequence shown here is derived from an EMBL/GenBank/DDBJ whole genome shotgun (WGS) entry which is preliminary data.</text>
</comment>
<feature type="compositionally biased region" description="Polar residues" evidence="2">
    <location>
        <begin position="489"/>
        <end position="503"/>
    </location>
</feature>
<feature type="coiled-coil region" evidence="1">
    <location>
        <begin position="706"/>
        <end position="740"/>
    </location>
</feature>
<feature type="region of interest" description="Disordered" evidence="2">
    <location>
        <begin position="532"/>
        <end position="581"/>
    </location>
</feature>
<feature type="compositionally biased region" description="Low complexity" evidence="2">
    <location>
        <begin position="1031"/>
        <end position="1042"/>
    </location>
</feature>
<feature type="compositionally biased region" description="Basic and acidic residues" evidence="2">
    <location>
        <begin position="251"/>
        <end position="269"/>
    </location>
</feature>
<accession>A0A1R1YGY0</accession>
<name>A0A1R1YGY0_9FUNG</name>
<keyword evidence="4" id="KW-1185">Reference proteome</keyword>
<evidence type="ECO:0000313" key="3">
    <source>
        <dbReference type="EMBL" id="OMJ26143.1"/>
    </source>
</evidence>
<feature type="region of interest" description="Disordered" evidence="2">
    <location>
        <begin position="620"/>
        <end position="644"/>
    </location>
</feature>
<feature type="region of interest" description="Disordered" evidence="2">
    <location>
        <begin position="238"/>
        <end position="278"/>
    </location>
</feature>
<keyword evidence="1" id="KW-0175">Coiled coil</keyword>
<feature type="region of interest" description="Disordered" evidence="2">
    <location>
        <begin position="1258"/>
        <end position="1300"/>
    </location>
</feature>
<feature type="region of interest" description="Disordered" evidence="2">
    <location>
        <begin position="984"/>
        <end position="1007"/>
    </location>
</feature>
<proteinExistence type="predicted"/>
<feature type="compositionally biased region" description="Polar residues" evidence="2">
    <location>
        <begin position="628"/>
        <end position="640"/>
    </location>
</feature>
<feature type="compositionally biased region" description="Polar residues" evidence="2">
    <location>
        <begin position="1049"/>
        <end position="1068"/>
    </location>
</feature>
<feature type="compositionally biased region" description="Basic and acidic residues" evidence="2">
    <location>
        <begin position="533"/>
        <end position="560"/>
    </location>
</feature>
<feature type="compositionally biased region" description="Polar residues" evidence="2">
    <location>
        <begin position="63"/>
        <end position="73"/>
    </location>
</feature>
<feature type="compositionally biased region" description="Basic and acidic residues" evidence="2">
    <location>
        <begin position="1288"/>
        <end position="1300"/>
    </location>
</feature>
<feature type="region of interest" description="Disordered" evidence="2">
    <location>
        <begin position="1021"/>
        <end position="1086"/>
    </location>
</feature>
<gene>
    <name evidence="3" type="ORF">AYI70_g405</name>
</gene>
<evidence type="ECO:0000256" key="2">
    <source>
        <dbReference type="SAM" id="MobiDB-lite"/>
    </source>
</evidence>
<feature type="region of interest" description="Disordered" evidence="2">
    <location>
        <begin position="45"/>
        <end position="79"/>
    </location>
</feature>
<dbReference type="EMBL" id="LSSN01000063">
    <property type="protein sequence ID" value="OMJ26143.1"/>
    <property type="molecule type" value="Genomic_DNA"/>
</dbReference>
<feature type="compositionally biased region" description="Low complexity" evidence="2">
    <location>
        <begin position="1069"/>
        <end position="1082"/>
    </location>
</feature>
<feature type="compositionally biased region" description="Polar residues" evidence="2">
    <location>
        <begin position="45"/>
        <end position="55"/>
    </location>
</feature>
<dbReference type="OrthoDB" id="5565726at2759"/>
<sequence>MNLNEHQLEVAASSLPNRSYNKGNTLSKSQIDSLFQTVGSPINGYVKSSRNSNESDASKGKQHTITTRSSNELNKSESPEKKITYDYVLKALKKQEEFKEKYSKNGSLRIGNSNTNIPDPSQRTHASHLFENSYSPYNDFEPSNLGNASNKSQHQMYSSRYNLEEGNNNYSLSSNYHTEIPNTPNSDYSKIDRSSMRNTPSVYSRYETPINNNNTSQNISKLNFYEVNKGEIESVYMSSRNSVEKRRKSKDRTSELSRYDISNEPRNKYDSNINNDSEYSLKKNYPELDFNRNSAVPPRVFEKEYKTKYRPDSLSRNNSVYETSSNYSMRFSDETKNKPSYRSNDAHLDTYKNSVYQKDFVDTFNSEMLKENRSNVIDTENNFHGSLIEKIKDLTEPENTSSNDEISKAIPLDNSYSDSLNINYRSINGSYVRYSPESSENIHGEDNLQEFSQNIDKNGNYSNSSHNKQYTPTAVRRNTGKIASISKIGKSNNNKYPSQNEFNSAADYSYPNLTKSRNVKIGVNHLENDQIDYELRPKSSDPTYNKEKKGENKNIEDKKSRSNSTPDEYNDDGKSLDTLPENLRTPELIEAHKRPQMKTVQIGYVDNDINVQDAQVTNEIDKSKNYEQPEQSLLQSSYPKTRSCDTKIDNSNPIQHHDLKDHKTPILKSVESLKIVHASEKRPKKIRHRNVGIQCNVGGRSAEREKEKLIAEISDKDLIIEQLNKKIEEIENSRSEEVELFNLQSQKHSETNSIISDELSVALSQLRGLNEHVATLEKNEIDKNLEIEKLNNDLTSIKDANKAKLDELLDQISYLSNQLELYRKKESVELGLSGSNDILSGIYKDSIKVVKSFSSDPSNIDYIEKNYENFKNDTLVLEDNSEFIKTISRIESNLETSNLAITKGLETISKNINSLDQYINYESQRNASEVSLVASENVGSLKSKIEKSLNDKNRRVTSFASTPTKLSVPPANNCDTLDLRLGKRNMTTRPPIPKAFSQRPKRSSTGLSMLLKQGVSLIKKDTVTADRKKNTSNSSNSSVSQTKNKESAIATQFSSPGSNHDTLNNFSISEDSSLSSEDNLNDTPIITEDIDPYKKYGDSVTFLPKNSIIDQDSPNRSSIFFFVDNSSNSKLNNAKETSPEPNDSTLPSEFASKKLNYIDRLKNDDFAYSLSKIANKGYKSSSPEVSPTKILKSHNEDQIKKNSLFDSEINSSNDSLNLSGKNSTRAVNKGMVKKPISNGKVASKPVLKKVTVKSNIIGEKGKPTNNILTLCSPKNRCSRSPDSSTDSIKPHHDRPDTEAG</sequence>
<protein>
    <submittedName>
        <fullName evidence="3">Uncharacterized protein</fullName>
    </submittedName>
</protein>
<feature type="coiled-coil region" evidence="1">
    <location>
        <begin position="773"/>
        <end position="825"/>
    </location>
</feature>
<organism evidence="3 4">
    <name type="scientific">Smittium culicis</name>
    <dbReference type="NCBI Taxonomy" id="133412"/>
    <lineage>
        <taxon>Eukaryota</taxon>
        <taxon>Fungi</taxon>
        <taxon>Fungi incertae sedis</taxon>
        <taxon>Zoopagomycota</taxon>
        <taxon>Kickxellomycotina</taxon>
        <taxon>Harpellomycetes</taxon>
        <taxon>Harpellales</taxon>
        <taxon>Legeriomycetaceae</taxon>
        <taxon>Smittium</taxon>
    </lineage>
</organism>